<accession>A0A1S9R8U9</accession>
<dbReference type="InterPro" id="IPR049326">
    <property type="entry name" value="Rhodopsin_dom_fungi"/>
</dbReference>
<dbReference type="Pfam" id="PF20684">
    <property type="entry name" value="Fung_rhodopsin"/>
    <property type="match status" value="1"/>
</dbReference>
<evidence type="ECO:0000256" key="1">
    <source>
        <dbReference type="ARBA" id="ARBA00004141"/>
    </source>
</evidence>
<comment type="caution">
    <text evidence="9">The sequence shown here is derived from an EMBL/GenBank/DDBJ whole genome shotgun (WGS) entry which is preliminary data.</text>
</comment>
<dbReference type="EMBL" id="LJBN01000234">
    <property type="protein sequence ID" value="OOQ81917.1"/>
    <property type="molecule type" value="Genomic_DNA"/>
</dbReference>
<sequence length="393" mass="42971">MSSPTPTFDSKAAGNGTQSSPMGGSSLGMTDGVPDYSNQGEAVVIVTVIMMIVTTLVVALRIAARFFVLRLRGADDWLIMAATAVMISDVISIVIGVKYGTGRHESALSIAQSQVSIKYRLVSHLLYTAANALVKSSILMLYLRLFPGLKWAIIGTLTFIITMAVTFILGASFRCRPIGAAWNPWEYDPSNFTCFAALPFWVFFGSLFLVSDIMVLILPIKTILGLHISRQKKMILVCLLSLGAFACVAGVVRLVYVVKLYTSGDASWNTAFVSIASTIEICCAIIAASIPPTKVFVDRFFPNLISSTRQGTRYWQQRPLGSVELASNTNPRRHNPTGKTTDSARLHTESKSQPSIVVTRNFQMDVSPSSISNLDHDDYEPPPYGTRSEEHLR</sequence>
<feature type="region of interest" description="Disordered" evidence="6">
    <location>
        <begin position="325"/>
        <end position="352"/>
    </location>
</feature>
<dbReference type="PANTHER" id="PTHR33048">
    <property type="entry name" value="PTH11-LIKE INTEGRAL MEMBRANE PROTEIN (AFU_ORTHOLOGUE AFUA_5G11245)"/>
    <property type="match status" value="1"/>
</dbReference>
<evidence type="ECO:0000313" key="10">
    <source>
        <dbReference type="Proteomes" id="UP000190744"/>
    </source>
</evidence>
<feature type="transmembrane region" description="Helical" evidence="7">
    <location>
        <begin position="200"/>
        <end position="224"/>
    </location>
</feature>
<evidence type="ECO:0000256" key="7">
    <source>
        <dbReference type="SAM" id="Phobius"/>
    </source>
</evidence>
<name>A0A1S9R8U9_PENBI</name>
<reference evidence="10" key="1">
    <citation type="submission" date="2015-09" db="EMBL/GenBank/DDBJ databases">
        <authorList>
            <person name="Fill T.P."/>
            <person name="Baretta J.F."/>
            <person name="de Almeida L.G."/>
            <person name="Rocha M."/>
            <person name="de Souza D.H."/>
            <person name="Malavazi I."/>
            <person name="Cerdeira L.T."/>
            <person name="Hong H."/>
            <person name="Samborskyy M."/>
            <person name="de Vasconcelos A.T."/>
            <person name="Leadlay P."/>
            <person name="Rodrigues-Filho E."/>
        </authorList>
    </citation>
    <scope>NUCLEOTIDE SEQUENCE [LARGE SCALE GENOMIC DNA]</scope>
    <source>
        <strain evidence="10">LaBioMMi 136</strain>
    </source>
</reference>
<dbReference type="GO" id="GO:0016020">
    <property type="term" value="C:membrane"/>
    <property type="evidence" value="ECO:0007669"/>
    <property type="project" value="UniProtKB-SubCell"/>
</dbReference>
<gene>
    <name evidence="9" type="ORF">PEBR_41168</name>
</gene>
<evidence type="ECO:0000256" key="2">
    <source>
        <dbReference type="ARBA" id="ARBA00022692"/>
    </source>
</evidence>
<protein>
    <recommendedName>
        <fullName evidence="8">Rhodopsin domain-containing protein</fullName>
    </recommendedName>
</protein>
<comment type="similarity">
    <text evidence="5">Belongs to the SAT4 family.</text>
</comment>
<feature type="transmembrane region" description="Helical" evidence="7">
    <location>
        <begin position="42"/>
        <end position="64"/>
    </location>
</feature>
<evidence type="ECO:0000256" key="5">
    <source>
        <dbReference type="ARBA" id="ARBA00038359"/>
    </source>
</evidence>
<organism evidence="9 10">
    <name type="scientific">Penicillium brasilianum</name>
    <dbReference type="NCBI Taxonomy" id="104259"/>
    <lineage>
        <taxon>Eukaryota</taxon>
        <taxon>Fungi</taxon>
        <taxon>Dikarya</taxon>
        <taxon>Ascomycota</taxon>
        <taxon>Pezizomycotina</taxon>
        <taxon>Eurotiomycetes</taxon>
        <taxon>Eurotiomycetidae</taxon>
        <taxon>Eurotiales</taxon>
        <taxon>Aspergillaceae</taxon>
        <taxon>Penicillium</taxon>
    </lineage>
</organism>
<comment type="subcellular location">
    <subcellularLocation>
        <location evidence="1">Membrane</location>
        <topology evidence="1">Multi-pass membrane protein</topology>
    </subcellularLocation>
</comment>
<evidence type="ECO:0000256" key="4">
    <source>
        <dbReference type="ARBA" id="ARBA00023136"/>
    </source>
</evidence>
<evidence type="ECO:0000313" key="9">
    <source>
        <dbReference type="EMBL" id="OOQ81917.1"/>
    </source>
</evidence>
<dbReference type="AlphaFoldDB" id="A0A1S9R8U9"/>
<feature type="region of interest" description="Disordered" evidence="6">
    <location>
        <begin position="1"/>
        <end position="30"/>
    </location>
</feature>
<feature type="region of interest" description="Disordered" evidence="6">
    <location>
        <begin position="367"/>
        <end position="393"/>
    </location>
</feature>
<feature type="transmembrane region" description="Helical" evidence="7">
    <location>
        <begin position="152"/>
        <end position="173"/>
    </location>
</feature>
<proteinExistence type="inferred from homology"/>
<evidence type="ECO:0000256" key="6">
    <source>
        <dbReference type="SAM" id="MobiDB-lite"/>
    </source>
</evidence>
<feature type="transmembrane region" description="Helical" evidence="7">
    <location>
        <begin position="76"/>
        <end position="97"/>
    </location>
</feature>
<keyword evidence="3 7" id="KW-1133">Transmembrane helix</keyword>
<evidence type="ECO:0000259" key="8">
    <source>
        <dbReference type="Pfam" id="PF20684"/>
    </source>
</evidence>
<feature type="transmembrane region" description="Helical" evidence="7">
    <location>
        <begin position="236"/>
        <end position="256"/>
    </location>
</feature>
<evidence type="ECO:0000256" key="3">
    <source>
        <dbReference type="ARBA" id="ARBA00022989"/>
    </source>
</evidence>
<feature type="domain" description="Rhodopsin" evidence="8">
    <location>
        <begin position="60"/>
        <end position="297"/>
    </location>
</feature>
<keyword evidence="2 7" id="KW-0812">Transmembrane</keyword>
<feature type="transmembrane region" description="Helical" evidence="7">
    <location>
        <begin position="268"/>
        <end position="290"/>
    </location>
</feature>
<dbReference type="PANTHER" id="PTHR33048:SF47">
    <property type="entry name" value="INTEGRAL MEMBRANE PROTEIN-RELATED"/>
    <property type="match status" value="1"/>
</dbReference>
<dbReference type="InterPro" id="IPR052337">
    <property type="entry name" value="SAT4-like"/>
</dbReference>
<dbReference type="Proteomes" id="UP000190744">
    <property type="component" value="Unassembled WGS sequence"/>
</dbReference>
<keyword evidence="4 7" id="KW-0472">Membrane</keyword>